<evidence type="ECO:0008006" key="6">
    <source>
        <dbReference type="Google" id="ProtNLM"/>
    </source>
</evidence>
<reference evidence="4 5" key="1">
    <citation type="submission" date="2016-09" db="EMBL/GenBank/DDBJ databases">
        <title>Genome-resolved meta-omics ties microbial dynamics to process performance in biotechnology for thiocyanate degradation.</title>
        <authorList>
            <person name="Kantor R.S."/>
            <person name="Huddy R.J."/>
            <person name="Iyer R."/>
            <person name="Thomas B.C."/>
            <person name="Brown C.T."/>
            <person name="Anantharaman K."/>
            <person name="Tringe S."/>
            <person name="Hettich R.L."/>
            <person name="Harrison S.T."/>
            <person name="Banfield J.F."/>
        </authorList>
    </citation>
    <scope>NUCLEOTIDE SEQUENCE [LARGE SCALE GENOMIC DNA]</scope>
    <source>
        <strain evidence="4">59-99</strain>
    </source>
</reference>
<keyword evidence="1" id="KW-1134">Transmembrane beta strand</keyword>
<dbReference type="STRING" id="1895771.BGO89_10370"/>
<evidence type="ECO:0000313" key="4">
    <source>
        <dbReference type="EMBL" id="OJX56919.1"/>
    </source>
</evidence>
<dbReference type="Proteomes" id="UP000184233">
    <property type="component" value="Unassembled WGS sequence"/>
</dbReference>
<feature type="signal peptide" evidence="3">
    <location>
        <begin position="1"/>
        <end position="23"/>
    </location>
</feature>
<keyword evidence="2" id="KW-0812">Transmembrane</keyword>
<sequence>MMCRLLSCSILILLLCSSVDAFAQPVIRDIVLDQRDVFDRRHNDWFFAGDILNAFHTMTKPYLIEDELLFEEGDDLDTVDLLETERNLRRTGLFSAVRVYTEPVGADSVDVVVYCQDRFSLRPAILFGTGGGITNIGGKVDEINVAGTGTKILVQGLYRTENDIGWEGLVQLYQRRLFRTELSLNASLMANQYRTDQTLGITRPFRTLSTPVAYSISGTNAFGRDFAYVNKQPILLPFHQRSLNTWISQAYGDRDRLFMTGSVSADWVQRTIPSSRQAFDNTARLLVAFSSIRQNFQRSVFLNGYETEDLQTGAWGTAVMGRVFSMGNGGESMWYIGGQAEQSAYVAKDVYLFGRVGAGSGFGDRRAKYTYLEVMGLGHLRISPHVVIAARLRSQTAWNWSAFRQLVLDNDAGLRGYAANQLAGDNRLIGNAEFRWFPDWKVWILGLSGALFYDGGTVWNQGTGLNGTRFHHAVGFGIRFHNLKASGEDATFRFDFAYNLDERRFTGIIFTTDQLFSAFGQHQFKVPDVFGRDIDVE</sequence>
<dbReference type="EMBL" id="MKVH01000024">
    <property type="protein sequence ID" value="OJX56919.1"/>
    <property type="molecule type" value="Genomic_DNA"/>
</dbReference>
<evidence type="ECO:0000256" key="2">
    <source>
        <dbReference type="ARBA" id="ARBA00022692"/>
    </source>
</evidence>
<organism evidence="4 5">
    <name type="scientific">Candidatus Kapaibacterium thiocyanatum</name>
    <dbReference type="NCBI Taxonomy" id="1895771"/>
    <lineage>
        <taxon>Bacteria</taxon>
        <taxon>Pseudomonadati</taxon>
        <taxon>Candidatus Kapaibacteriota</taxon>
        <taxon>Candidatus Kapaibacteriia</taxon>
        <taxon>Candidatus Kapaibacteriales</taxon>
        <taxon>Candidatus Kapaibacteriaceae</taxon>
        <taxon>Candidatus Kapaibacterium</taxon>
    </lineage>
</organism>
<evidence type="ECO:0000256" key="3">
    <source>
        <dbReference type="SAM" id="SignalP"/>
    </source>
</evidence>
<evidence type="ECO:0000313" key="5">
    <source>
        <dbReference type="Proteomes" id="UP000184233"/>
    </source>
</evidence>
<protein>
    <recommendedName>
        <fullName evidence="6">Bacterial surface antigen (D15) domain-containing protein</fullName>
    </recommendedName>
</protein>
<dbReference type="Gene3D" id="2.40.160.50">
    <property type="entry name" value="membrane protein fhac: a member of the omp85/tpsb transporter family"/>
    <property type="match status" value="1"/>
</dbReference>
<name>A0A1M3KXG2_9BACT</name>
<proteinExistence type="predicted"/>
<keyword evidence="3" id="KW-0732">Signal</keyword>
<feature type="chain" id="PRO_5012002056" description="Bacterial surface antigen (D15) domain-containing protein" evidence="3">
    <location>
        <begin position="24"/>
        <end position="537"/>
    </location>
</feature>
<dbReference type="InterPro" id="IPR039910">
    <property type="entry name" value="D15-like"/>
</dbReference>
<accession>A0A1M3KXG2</accession>
<dbReference type="Gene3D" id="3.10.20.310">
    <property type="entry name" value="membrane protein fhac"/>
    <property type="match status" value="1"/>
</dbReference>
<keyword evidence="1" id="KW-0472">Membrane</keyword>
<dbReference type="PANTHER" id="PTHR12815">
    <property type="entry name" value="SORTING AND ASSEMBLY MACHINERY SAMM50 PROTEIN FAMILY MEMBER"/>
    <property type="match status" value="1"/>
</dbReference>
<evidence type="ECO:0000256" key="1">
    <source>
        <dbReference type="ARBA" id="ARBA00022452"/>
    </source>
</evidence>
<dbReference type="PANTHER" id="PTHR12815:SF18">
    <property type="entry name" value="SORTING AND ASSEMBLY MACHINERY COMPONENT 50 HOMOLOG"/>
    <property type="match status" value="1"/>
</dbReference>
<gene>
    <name evidence="4" type="ORF">BGO89_10370</name>
</gene>
<comment type="caution">
    <text evidence="4">The sequence shown here is derived from an EMBL/GenBank/DDBJ whole genome shotgun (WGS) entry which is preliminary data.</text>
</comment>
<dbReference type="AlphaFoldDB" id="A0A1M3KXG2"/>